<organism evidence="1">
    <name type="scientific">viral metagenome</name>
    <dbReference type="NCBI Taxonomy" id="1070528"/>
    <lineage>
        <taxon>unclassified sequences</taxon>
        <taxon>metagenomes</taxon>
        <taxon>organismal metagenomes</taxon>
    </lineage>
</organism>
<proteinExistence type="predicted"/>
<evidence type="ECO:0000313" key="1">
    <source>
        <dbReference type="EMBL" id="QHU18887.1"/>
    </source>
</evidence>
<accession>A0A6C0KQ83</accession>
<name>A0A6C0KQ83_9ZZZZ</name>
<sequence>MGNGMECVVCLPSGRWIGRRGYTATDFFGQLGRNDCGGWRNGQQHIWISTAATMDSTDGTRQKTELFDL</sequence>
<dbReference type="EMBL" id="MN740940">
    <property type="protein sequence ID" value="QHU18887.1"/>
    <property type="molecule type" value="Genomic_DNA"/>
</dbReference>
<dbReference type="AlphaFoldDB" id="A0A6C0KQ83"/>
<reference evidence="1" key="1">
    <citation type="journal article" date="2020" name="Nature">
        <title>Giant virus diversity and host interactions through global metagenomics.</title>
        <authorList>
            <person name="Schulz F."/>
            <person name="Roux S."/>
            <person name="Paez-Espino D."/>
            <person name="Jungbluth S."/>
            <person name="Walsh D.A."/>
            <person name="Denef V.J."/>
            <person name="McMahon K.D."/>
            <person name="Konstantinidis K.T."/>
            <person name="Eloe-Fadrosh E.A."/>
            <person name="Kyrpides N.C."/>
            <person name="Woyke T."/>
        </authorList>
    </citation>
    <scope>NUCLEOTIDE SEQUENCE</scope>
    <source>
        <strain evidence="1">GVMAG-S-3300013006-158</strain>
    </source>
</reference>
<protein>
    <submittedName>
        <fullName evidence="1">Uncharacterized protein</fullName>
    </submittedName>
</protein>